<dbReference type="EMBL" id="VOQQ01000001">
    <property type="protein sequence ID" value="TXC63803.1"/>
    <property type="molecule type" value="Genomic_DNA"/>
</dbReference>
<dbReference type="OrthoDB" id="9804460at2"/>
<dbReference type="Proteomes" id="UP000321249">
    <property type="component" value="Unassembled WGS sequence"/>
</dbReference>
<dbReference type="SUPFAM" id="SSF52540">
    <property type="entry name" value="P-loop containing nucleoside triphosphate hydrolases"/>
    <property type="match status" value="1"/>
</dbReference>
<evidence type="ECO:0000259" key="3">
    <source>
        <dbReference type="Pfam" id="PF13614"/>
    </source>
</evidence>
<dbReference type="CDD" id="cd02038">
    <property type="entry name" value="FlhG-like"/>
    <property type="match status" value="1"/>
</dbReference>
<keyword evidence="5" id="KW-1185">Reference proteome</keyword>
<gene>
    <name evidence="4" type="ORF">FRZ32_09100</name>
</gene>
<evidence type="ECO:0000313" key="4">
    <source>
        <dbReference type="EMBL" id="TXC63803.1"/>
    </source>
</evidence>
<reference evidence="4 5" key="1">
    <citation type="journal article" date="2015" name="J. Microbiol.">
        <title>Sphingosinicella ginsenosidimutans sp. nov., with ginsenoside converting activity.</title>
        <authorList>
            <person name="Kim J.K."/>
            <person name="Kang M.S."/>
            <person name="Park S.C."/>
            <person name="Kim K.M."/>
            <person name="Choi K."/>
            <person name="Yoon M.H."/>
            <person name="Im W.T."/>
        </authorList>
    </citation>
    <scope>NUCLEOTIDE SEQUENCE [LARGE SCALE GENOMIC DNA]</scope>
    <source>
        <strain evidence="4 5">BS-11</strain>
    </source>
</reference>
<dbReference type="Gene3D" id="3.40.50.300">
    <property type="entry name" value="P-loop containing nucleotide triphosphate hydrolases"/>
    <property type="match status" value="1"/>
</dbReference>
<proteinExistence type="predicted"/>
<dbReference type="AlphaFoldDB" id="A0A5C6TTQ1"/>
<evidence type="ECO:0000256" key="2">
    <source>
        <dbReference type="ARBA" id="ARBA00022840"/>
    </source>
</evidence>
<dbReference type="InterPro" id="IPR025669">
    <property type="entry name" value="AAA_dom"/>
</dbReference>
<dbReference type="PIRSF" id="PIRSF003092">
    <property type="entry name" value="MinD"/>
    <property type="match status" value="1"/>
</dbReference>
<keyword evidence="2" id="KW-0067">ATP-binding</keyword>
<dbReference type="InterPro" id="IPR050625">
    <property type="entry name" value="ParA/MinD_ATPase"/>
</dbReference>
<dbReference type="InterPro" id="IPR025501">
    <property type="entry name" value="MinD_FleN"/>
</dbReference>
<organism evidence="4 5">
    <name type="scientific">Allosphingosinicella ginsenosidimutans</name>
    <dbReference type="NCBI Taxonomy" id="1176539"/>
    <lineage>
        <taxon>Bacteria</taxon>
        <taxon>Pseudomonadati</taxon>
        <taxon>Pseudomonadota</taxon>
        <taxon>Alphaproteobacteria</taxon>
        <taxon>Sphingomonadales</taxon>
        <taxon>Sphingomonadaceae</taxon>
        <taxon>Allosphingosinicella</taxon>
    </lineage>
</organism>
<dbReference type="InterPro" id="IPR027417">
    <property type="entry name" value="P-loop_NTPase"/>
</dbReference>
<dbReference type="PANTHER" id="PTHR43384">
    <property type="entry name" value="SEPTUM SITE-DETERMINING PROTEIN MIND HOMOLOG, CHLOROPLASTIC-RELATED"/>
    <property type="match status" value="1"/>
</dbReference>
<protein>
    <submittedName>
        <fullName evidence="4">MinD/ParA family protein</fullName>
    </submittedName>
</protein>
<keyword evidence="1" id="KW-0547">Nucleotide-binding</keyword>
<dbReference type="InterPro" id="IPR033875">
    <property type="entry name" value="FlhG"/>
</dbReference>
<name>A0A5C6TTQ1_9SPHN</name>
<dbReference type="Pfam" id="PF13614">
    <property type="entry name" value="AAA_31"/>
    <property type="match status" value="1"/>
</dbReference>
<dbReference type="GO" id="GO:0005524">
    <property type="term" value="F:ATP binding"/>
    <property type="evidence" value="ECO:0007669"/>
    <property type="project" value="UniProtKB-KW"/>
</dbReference>
<evidence type="ECO:0000256" key="1">
    <source>
        <dbReference type="ARBA" id="ARBA00022741"/>
    </source>
</evidence>
<sequence length="268" mass="27756">MSETMNGKARMFAVTSGKGGVGKTNVAVNLAVALAKSGARTLLVDCDMGVANAGILLGLNPSMTLADLLARHCELADIIVPGPCGIGLAAGHSGIGIGSTLSQAERVRLLKALETEAGDYDHVIVDTGAGIGAESMALVAAADRALIVLAPEPTAFMDAYALVKALAVGQGVSDFTVVTNLVESDQAGRALFDHFESVITRFLDVRLDHAGSIPEDPYVREAVRRKRCCMELFPSARASKAMTRVAARIAPAAPVAVRATMEAMHGAC</sequence>
<comment type="caution">
    <text evidence="4">The sequence shown here is derived from an EMBL/GenBank/DDBJ whole genome shotgun (WGS) entry which is preliminary data.</text>
</comment>
<feature type="domain" description="AAA" evidence="3">
    <location>
        <begin position="10"/>
        <end position="165"/>
    </location>
</feature>
<dbReference type="PANTHER" id="PTHR43384:SF4">
    <property type="entry name" value="CELLULOSE BIOSYNTHESIS PROTEIN BCSQ-RELATED"/>
    <property type="match status" value="1"/>
</dbReference>
<dbReference type="GO" id="GO:0009898">
    <property type="term" value="C:cytoplasmic side of plasma membrane"/>
    <property type="evidence" value="ECO:0007669"/>
    <property type="project" value="TreeGrafter"/>
</dbReference>
<evidence type="ECO:0000313" key="5">
    <source>
        <dbReference type="Proteomes" id="UP000321249"/>
    </source>
</evidence>
<dbReference type="GO" id="GO:0005829">
    <property type="term" value="C:cytosol"/>
    <property type="evidence" value="ECO:0007669"/>
    <property type="project" value="TreeGrafter"/>
</dbReference>
<dbReference type="GO" id="GO:0016887">
    <property type="term" value="F:ATP hydrolysis activity"/>
    <property type="evidence" value="ECO:0007669"/>
    <property type="project" value="TreeGrafter"/>
</dbReference>
<accession>A0A5C6TTQ1</accession>
<dbReference type="GO" id="GO:0051782">
    <property type="term" value="P:negative regulation of cell division"/>
    <property type="evidence" value="ECO:0007669"/>
    <property type="project" value="TreeGrafter"/>
</dbReference>
<dbReference type="RefSeq" id="WP_147043210.1">
    <property type="nucleotide sequence ID" value="NZ_BAABIR010000004.1"/>
</dbReference>